<keyword evidence="2" id="KW-1185">Reference proteome</keyword>
<dbReference type="GO" id="GO:0005634">
    <property type="term" value="C:nucleus"/>
    <property type="evidence" value="ECO:0007669"/>
    <property type="project" value="TreeGrafter"/>
</dbReference>
<dbReference type="SUPFAM" id="SSF56784">
    <property type="entry name" value="HAD-like"/>
    <property type="match status" value="1"/>
</dbReference>
<dbReference type="GO" id="GO:0016791">
    <property type="term" value="F:phosphatase activity"/>
    <property type="evidence" value="ECO:0007669"/>
    <property type="project" value="UniProtKB-ARBA"/>
</dbReference>
<reference evidence="1" key="1">
    <citation type="submission" date="2020-01" db="EMBL/GenBank/DDBJ databases">
        <title>Genome Sequencing of Three Apophysomyces-Like Fungal Strains Confirms a Novel Fungal Genus in the Mucoromycota with divergent Burkholderia-like Endosymbiotic Bacteria.</title>
        <authorList>
            <person name="Stajich J.E."/>
            <person name="Macias A.M."/>
            <person name="Carter-House D."/>
            <person name="Lovett B."/>
            <person name="Kasson L.R."/>
            <person name="Berry K."/>
            <person name="Grigoriev I."/>
            <person name="Chang Y."/>
            <person name="Spatafora J."/>
            <person name="Kasson M.T."/>
        </authorList>
    </citation>
    <scope>NUCLEOTIDE SEQUENCE</scope>
    <source>
        <strain evidence="1">NRRL A-21654</strain>
    </source>
</reference>
<keyword evidence="1" id="KW-0378">Hydrolase</keyword>
<dbReference type="OrthoDB" id="444127at2759"/>
<comment type="caution">
    <text evidence="1">The sequence shown here is derived from an EMBL/GenBank/DDBJ whole genome shotgun (WGS) entry which is preliminary data.</text>
</comment>
<dbReference type="AlphaFoldDB" id="A0A8H7EVF3"/>
<gene>
    <name evidence="1" type="primary">HDHD3_2</name>
    <name evidence="1" type="ORF">EC973_007152</name>
</gene>
<dbReference type="Gene3D" id="3.40.50.1000">
    <property type="entry name" value="HAD superfamily/HAD-like"/>
    <property type="match status" value="1"/>
</dbReference>
<dbReference type="PANTHER" id="PTHR46191:SF2">
    <property type="entry name" value="HALOACID DEHALOGENASE-LIKE HYDROLASE DOMAIN-CONTAINING PROTEIN 3"/>
    <property type="match status" value="1"/>
</dbReference>
<dbReference type="InterPro" id="IPR023214">
    <property type="entry name" value="HAD_sf"/>
</dbReference>
<name>A0A8H7EVF3_9FUNG</name>
<dbReference type="Pfam" id="PF00702">
    <property type="entry name" value="Hydrolase"/>
    <property type="match status" value="1"/>
</dbReference>
<dbReference type="EMBL" id="JABAYA010000005">
    <property type="protein sequence ID" value="KAF7732047.1"/>
    <property type="molecule type" value="Genomic_DNA"/>
</dbReference>
<accession>A0A8H7EVF3</accession>
<dbReference type="InterPro" id="IPR036412">
    <property type="entry name" value="HAD-like_sf"/>
</dbReference>
<sequence length="172" mass="19836">MEEAAKRNIKVANEDIKQQFRIAYNQQAERYPFYGQKYGMTPKAWWKEIVYNTFVGAGVPKSELDLGFDGMFETLYHRYSMAEGYHVFDDVIPNLQALRQDGFRMGIVSNTDERIVDIVHNLGLAEHVDFIMSCIDAACEKPDKRFFEKAQEMCGIKVNPEQIVHIGDDEEA</sequence>
<dbReference type="InterPro" id="IPR051828">
    <property type="entry name" value="HAD-like_hydrolase_domain"/>
</dbReference>
<dbReference type="Proteomes" id="UP000605846">
    <property type="component" value="Unassembled WGS sequence"/>
</dbReference>
<dbReference type="InterPro" id="IPR044924">
    <property type="entry name" value="HAD-SF_hydro_IA_REG-2-like_cap"/>
</dbReference>
<organism evidence="1 2">
    <name type="scientific">Apophysomyces ossiformis</name>
    <dbReference type="NCBI Taxonomy" id="679940"/>
    <lineage>
        <taxon>Eukaryota</taxon>
        <taxon>Fungi</taxon>
        <taxon>Fungi incertae sedis</taxon>
        <taxon>Mucoromycota</taxon>
        <taxon>Mucoromycotina</taxon>
        <taxon>Mucoromycetes</taxon>
        <taxon>Mucorales</taxon>
        <taxon>Mucorineae</taxon>
        <taxon>Mucoraceae</taxon>
        <taxon>Apophysomyces</taxon>
    </lineage>
</organism>
<evidence type="ECO:0000313" key="2">
    <source>
        <dbReference type="Proteomes" id="UP000605846"/>
    </source>
</evidence>
<dbReference type="NCBIfam" id="TIGR01549">
    <property type="entry name" value="HAD-SF-IA-v1"/>
    <property type="match status" value="1"/>
</dbReference>
<protein>
    <submittedName>
        <fullName evidence="1">Haloacid dehalogenase-like hydrolase domain-containing protein 3</fullName>
    </submittedName>
</protein>
<dbReference type="PANTHER" id="PTHR46191">
    <property type="match status" value="1"/>
</dbReference>
<dbReference type="InterPro" id="IPR006439">
    <property type="entry name" value="HAD-SF_hydro_IA"/>
</dbReference>
<evidence type="ECO:0000313" key="1">
    <source>
        <dbReference type="EMBL" id="KAF7732047.1"/>
    </source>
</evidence>
<proteinExistence type="predicted"/>
<dbReference type="Gene3D" id="1.10.150.720">
    <property type="entry name" value="Haloacid dehalogenase-like hydrolase"/>
    <property type="match status" value="1"/>
</dbReference>